<evidence type="ECO:0000313" key="2">
    <source>
        <dbReference type="EMBL" id="DAF86398.1"/>
    </source>
</evidence>
<protein>
    <submittedName>
        <fullName evidence="2">Cell wall hydrolase autolysin</fullName>
    </submittedName>
</protein>
<feature type="domain" description="SPOR" evidence="1">
    <location>
        <begin position="200"/>
        <end position="241"/>
    </location>
</feature>
<proteinExistence type="predicted"/>
<dbReference type="Gene3D" id="3.30.70.1070">
    <property type="entry name" value="Sporulation related repeat"/>
    <property type="match status" value="1"/>
</dbReference>
<dbReference type="Pfam" id="PF05036">
    <property type="entry name" value="SPOR"/>
    <property type="match status" value="1"/>
</dbReference>
<dbReference type="InterPro" id="IPR007730">
    <property type="entry name" value="SPOR-like_dom"/>
</dbReference>
<sequence length="241" mass="26951">MKYKIYISPEDRASNVYDSSVMWNGHTTNEKEQMGRCADYMERGLLRCGGFEVRNAQYGNMYDRVKESNNWPADMHVAPHTNGFNGKAAGTRVHCYPSERSRRIGKLIQDRIGPLSPGAPDFLVEDDRLYELRATHMAAVLPEFAFHDNTADAQWLVDSMEQIAEETVQAICEYYGVAYVPPAEDDSGAPAEPSVPEEKPQENALYRVQVGAFRVLANAEAFRAKAEAAGFDGAYVVKVEE</sequence>
<dbReference type="InterPro" id="IPR036680">
    <property type="entry name" value="SPOR-like_sf"/>
</dbReference>
<dbReference type="EMBL" id="BK015944">
    <property type="protein sequence ID" value="DAF86398.1"/>
    <property type="molecule type" value="Genomic_DNA"/>
</dbReference>
<name>A0A8S5TW20_9CAUD</name>
<dbReference type="InterPro" id="IPR002508">
    <property type="entry name" value="MurNAc-LAA_cat"/>
</dbReference>
<dbReference type="SUPFAM" id="SSF110997">
    <property type="entry name" value="Sporulation related repeat"/>
    <property type="match status" value="1"/>
</dbReference>
<dbReference type="Gene3D" id="3.40.630.40">
    <property type="entry name" value="Zn-dependent exopeptidases"/>
    <property type="match status" value="1"/>
</dbReference>
<keyword evidence="2" id="KW-0378">Hydrolase</keyword>
<dbReference type="GO" id="GO:0008745">
    <property type="term" value="F:N-acetylmuramoyl-L-alanine amidase activity"/>
    <property type="evidence" value="ECO:0007669"/>
    <property type="project" value="InterPro"/>
</dbReference>
<dbReference type="Pfam" id="PF01520">
    <property type="entry name" value="Amidase_3"/>
    <property type="match status" value="1"/>
</dbReference>
<dbReference type="SUPFAM" id="SSF53187">
    <property type="entry name" value="Zn-dependent exopeptidases"/>
    <property type="match status" value="1"/>
</dbReference>
<accession>A0A8S5TW20</accession>
<dbReference type="CDD" id="cd02696">
    <property type="entry name" value="MurNAc-LAA"/>
    <property type="match status" value="1"/>
</dbReference>
<organism evidence="2">
    <name type="scientific">Myoviridae sp. ctpvf97</name>
    <dbReference type="NCBI Taxonomy" id="2825176"/>
    <lineage>
        <taxon>Viruses</taxon>
        <taxon>Duplodnaviria</taxon>
        <taxon>Heunggongvirae</taxon>
        <taxon>Uroviricota</taxon>
        <taxon>Caudoviricetes</taxon>
    </lineage>
</organism>
<dbReference type="GO" id="GO:0042834">
    <property type="term" value="F:peptidoglycan binding"/>
    <property type="evidence" value="ECO:0007669"/>
    <property type="project" value="InterPro"/>
</dbReference>
<reference evidence="2" key="1">
    <citation type="journal article" date="2021" name="Proc. Natl. Acad. Sci. U.S.A.">
        <title>A Catalog of Tens of Thousands of Viruses from Human Metagenomes Reveals Hidden Associations with Chronic Diseases.</title>
        <authorList>
            <person name="Tisza M.J."/>
            <person name="Buck C.B."/>
        </authorList>
    </citation>
    <scope>NUCLEOTIDE SEQUENCE</scope>
    <source>
        <strain evidence="2">Ctpvf97</strain>
    </source>
</reference>
<evidence type="ECO:0000259" key="1">
    <source>
        <dbReference type="PROSITE" id="PS51724"/>
    </source>
</evidence>
<dbReference type="SMART" id="SM00646">
    <property type="entry name" value="Ami_3"/>
    <property type="match status" value="1"/>
</dbReference>
<dbReference type="PROSITE" id="PS51724">
    <property type="entry name" value="SPOR"/>
    <property type="match status" value="1"/>
</dbReference>
<dbReference type="GO" id="GO:0009253">
    <property type="term" value="P:peptidoglycan catabolic process"/>
    <property type="evidence" value="ECO:0007669"/>
    <property type="project" value="InterPro"/>
</dbReference>